<feature type="region of interest" description="Disordered" evidence="1">
    <location>
        <begin position="221"/>
        <end position="255"/>
    </location>
</feature>
<dbReference type="Proteomes" id="UP000016922">
    <property type="component" value="Unassembled WGS sequence"/>
</dbReference>
<dbReference type="HOGENOM" id="CLU_394849_0_0_1"/>
<feature type="compositionally biased region" description="Polar residues" evidence="1">
    <location>
        <begin position="279"/>
        <end position="288"/>
    </location>
</feature>
<dbReference type="Pfam" id="PF26082">
    <property type="entry name" value="zf-C2H2_AcuF"/>
    <property type="match status" value="1"/>
</dbReference>
<reference evidence="3 4" key="1">
    <citation type="journal article" date="2013" name="BMC Genomics">
        <title>Genomics-driven discovery of the pneumocandin biosynthetic gene cluster in the fungus Glarea lozoyensis.</title>
        <authorList>
            <person name="Chen L."/>
            <person name="Yue Q."/>
            <person name="Zhang X."/>
            <person name="Xiang M."/>
            <person name="Wang C."/>
            <person name="Li S."/>
            <person name="Che Y."/>
            <person name="Ortiz-Lopez F.J."/>
            <person name="Bills G.F."/>
            <person name="Liu X."/>
            <person name="An Z."/>
        </authorList>
    </citation>
    <scope>NUCLEOTIDE SEQUENCE [LARGE SCALE GENOMIC DNA]</scope>
    <source>
        <strain evidence="4">ATCC 20868 / MF5171</strain>
    </source>
</reference>
<protein>
    <recommendedName>
        <fullName evidence="2">C2H2-type domain-containing protein</fullName>
    </recommendedName>
</protein>
<sequence length="698" mass="79265">MAFRENLGSPVISGAKTCYENFERLVNLCALERAATTGGIEDAFFRFKLWAGNVGVLHNPKFNNFLDIELRQTPKIVEQIVLTLEDLRESLEDACSIANHTRVNHVNTTEDFGFLNSAEEGADEMAEIFESVTDSIHNLFRISMVIRDCTEIDRKTNSTWSSSLMISSESSSCEHDVAGVKEKFSALVAKDKDWLAVRLGNAIAQRRQYLKYCSERYEKAGKQRENHNEIASPPSEKTENHQKTPSSTEKKANLLSNPCGTRYVSEASTEDLTARDRSSNQPDISNETSVEKNDSMFDLQVIPLQDISKNQSCFDCIYCWQSQTHETQKAWENHVFEDIKPYICTFRDCKAEPFADEHAWFTHEMQTHRKRWKCFFCLEAFFQTPDRYREHLEELHENIHITKSLLPALMELSQQPIIEFSPSDCLFCHDWELHLRKSSQNEKADEKLLVDVDQFKRHVGAHLKQLALLATPQHREYGDSASSNRDLDDLPCSSADIRGSITGHLQIRQKGELSDTSTSTENAASAIAAPPSSQLIAKTTFAIQKEVISDLGRSSFVAKSNESSSGPGSFEYCVNDLPSSHAQLRQISGKSPAEEPQPQSSTADESMTGKLQKRPSPSKSLKIPISKSNTHKYDPQNSTSEKRKTLQSEIYYQWYWYCRSCRSGTPHSTRHYQCANPLCLVIRPYDDQGVDWERHPDP</sequence>
<feature type="region of interest" description="Disordered" evidence="1">
    <location>
        <begin position="267"/>
        <end position="290"/>
    </location>
</feature>
<evidence type="ECO:0000313" key="4">
    <source>
        <dbReference type="Proteomes" id="UP000016922"/>
    </source>
</evidence>
<dbReference type="OMA" id="HENIHIT"/>
<feature type="compositionally biased region" description="Low complexity" evidence="1">
    <location>
        <begin position="615"/>
        <end position="628"/>
    </location>
</feature>
<dbReference type="SMART" id="SM00355">
    <property type="entry name" value="ZnF_C2H2"/>
    <property type="match status" value="2"/>
</dbReference>
<dbReference type="PANTHER" id="PTHR35391">
    <property type="entry name" value="C2H2-TYPE DOMAIN-CONTAINING PROTEIN-RELATED"/>
    <property type="match status" value="1"/>
</dbReference>
<dbReference type="EMBL" id="KE145369">
    <property type="protein sequence ID" value="EPE27553.1"/>
    <property type="molecule type" value="Genomic_DNA"/>
</dbReference>
<name>S3DLZ6_GLAL2</name>
<feature type="compositionally biased region" description="Basic and acidic residues" evidence="1">
    <location>
        <begin position="236"/>
        <end position="252"/>
    </location>
</feature>
<accession>S3DLZ6</accession>
<dbReference type="eggNOG" id="ENOG502S2T0">
    <property type="taxonomic scope" value="Eukaryota"/>
</dbReference>
<feature type="domain" description="C2H2-type" evidence="2">
    <location>
        <begin position="342"/>
        <end position="368"/>
    </location>
</feature>
<evidence type="ECO:0000313" key="3">
    <source>
        <dbReference type="EMBL" id="EPE27553.1"/>
    </source>
</evidence>
<dbReference type="RefSeq" id="XP_008084912.1">
    <property type="nucleotide sequence ID" value="XM_008086721.1"/>
</dbReference>
<dbReference type="KEGG" id="glz:GLAREA_04344"/>
<gene>
    <name evidence="3" type="ORF">GLAREA_04344</name>
</gene>
<evidence type="ECO:0000256" key="1">
    <source>
        <dbReference type="SAM" id="MobiDB-lite"/>
    </source>
</evidence>
<dbReference type="AlphaFoldDB" id="S3DLZ6"/>
<keyword evidence="4" id="KW-1185">Reference proteome</keyword>
<dbReference type="InterPro" id="IPR013087">
    <property type="entry name" value="Znf_C2H2_type"/>
</dbReference>
<dbReference type="OrthoDB" id="6133115at2759"/>
<organism evidence="3 4">
    <name type="scientific">Glarea lozoyensis (strain ATCC 20868 / MF5171)</name>
    <dbReference type="NCBI Taxonomy" id="1116229"/>
    <lineage>
        <taxon>Eukaryota</taxon>
        <taxon>Fungi</taxon>
        <taxon>Dikarya</taxon>
        <taxon>Ascomycota</taxon>
        <taxon>Pezizomycotina</taxon>
        <taxon>Leotiomycetes</taxon>
        <taxon>Helotiales</taxon>
        <taxon>Helotiaceae</taxon>
        <taxon>Glarea</taxon>
    </lineage>
</organism>
<dbReference type="InterPro" id="IPR058925">
    <property type="entry name" value="zf-C2H2_AcuF"/>
</dbReference>
<feature type="domain" description="C2H2-type" evidence="2">
    <location>
        <begin position="372"/>
        <end position="396"/>
    </location>
</feature>
<evidence type="ECO:0000259" key="2">
    <source>
        <dbReference type="SMART" id="SM00355"/>
    </source>
</evidence>
<dbReference type="STRING" id="1116229.S3DLZ6"/>
<proteinExistence type="predicted"/>
<dbReference type="PANTHER" id="PTHR35391:SF7">
    <property type="entry name" value="C2H2-TYPE DOMAIN-CONTAINING PROTEIN"/>
    <property type="match status" value="1"/>
</dbReference>
<feature type="region of interest" description="Disordered" evidence="1">
    <location>
        <begin position="583"/>
        <end position="642"/>
    </location>
</feature>
<dbReference type="GeneID" id="19463399"/>